<keyword evidence="3" id="KW-1185">Reference proteome</keyword>
<keyword evidence="1" id="KW-0812">Transmembrane</keyword>
<feature type="transmembrane region" description="Helical" evidence="1">
    <location>
        <begin position="48"/>
        <end position="65"/>
    </location>
</feature>
<reference evidence="2 3" key="1">
    <citation type="submission" date="2022-10" db="EMBL/GenBank/DDBJ databases">
        <title>The complete genomes of actinobacterial strains from the NBC collection.</title>
        <authorList>
            <person name="Joergensen T.S."/>
            <person name="Alvarez Arevalo M."/>
            <person name="Sterndorff E.B."/>
            <person name="Faurdal D."/>
            <person name="Vuksanovic O."/>
            <person name="Mourched A.-S."/>
            <person name="Charusanti P."/>
            <person name="Shaw S."/>
            <person name="Blin K."/>
            <person name="Weber T."/>
        </authorList>
    </citation>
    <scope>NUCLEOTIDE SEQUENCE [LARGE SCALE GENOMIC DNA]</scope>
    <source>
        <strain evidence="2 3">NBC_00319</strain>
    </source>
</reference>
<dbReference type="AlphaFoldDB" id="A0AAU4K7C5"/>
<dbReference type="RefSeq" id="WP_328858921.1">
    <property type="nucleotide sequence ID" value="NZ_CP108021.1"/>
</dbReference>
<keyword evidence="1" id="KW-1133">Transmembrane helix</keyword>
<dbReference type="Proteomes" id="UP001432128">
    <property type="component" value="Chromosome"/>
</dbReference>
<protein>
    <recommendedName>
        <fullName evidence="4">Hydroxylaminobenzene mutase</fullName>
    </recommendedName>
</protein>
<dbReference type="KEGG" id="whr:OG579_09460"/>
<feature type="transmembrane region" description="Helical" evidence="1">
    <location>
        <begin position="71"/>
        <end position="92"/>
    </location>
</feature>
<evidence type="ECO:0008006" key="4">
    <source>
        <dbReference type="Google" id="ProtNLM"/>
    </source>
</evidence>
<evidence type="ECO:0000313" key="2">
    <source>
        <dbReference type="EMBL" id="WUM21970.1"/>
    </source>
</evidence>
<keyword evidence="1" id="KW-0472">Membrane</keyword>
<feature type="transmembrane region" description="Helical" evidence="1">
    <location>
        <begin position="6"/>
        <end position="27"/>
    </location>
</feature>
<accession>A0AAU4K7C5</accession>
<sequence length="128" mass="13831">MRDLLPVIGLWSLAVGALSGFAMVLVVDKPQYLHKVGIKHHRRVFQTHLDWILMGLLLIAVGLVATDTPAWVLVLVTIGAIVNPLLFVPLAFDEKIQETLAYRTASGLSFVSLSAGLVAVAIAQTIAY</sequence>
<dbReference type="EMBL" id="CP108021">
    <property type="protein sequence ID" value="WUM21970.1"/>
    <property type="molecule type" value="Genomic_DNA"/>
</dbReference>
<evidence type="ECO:0000256" key="1">
    <source>
        <dbReference type="SAM" id="Phobius"/>
    </source>
</evidence>
<name>A0AAU4K7C5_9NOCA</name>
<organism evidence="2 3">
    <name type="scientific">Williamsia herbipolensis</name>
    <dbReference type="NCBI Taxonomy" id="1603258"/>
    <lineage>
        <taxon>Bacteria</taxon>
        <taxon>Bacillati</taxon>
        <taxon>Actinomycetota</taxon>
        <taxon>Actinomycetes</taxon>
        <taxon>Mycobacteriales</taxon>
        <taxon>Nocardiaceae</taxon>
        <taxon>Williamsia</taxon>
    </lineage>
</organism>
<proteinExistence type="predicted"/>
<evidence type="ECO:0000313" key="3">
    <source>
        <dbReference type="Proteomes" id="UP001432128"/>
    </source>
</evidence>
<feature type="transmembrane region" description="Helical" evidence="1">
    <location>
        <begin position="104"/>
        <end position="127"/>
    </location>
</feature>
<gene>
    <name evidence="2" type="ORF">OG579_09460</name>
</gene>